<dbReference type="PANTHER" id="PTHR30337:SF0">
    <property type="entry name" value="NUCLEASE SBCCD SUBUNIT D"/>
    <property type="match status" value="1"/>
</dbReference>
<dbReference type="EMBL" id="MW448170">
    <property type="protein sequence ID" value="QQO91453.1"/>
    <property type="molecule type" value="Genomic_DNA"/>
</dbReference>
<dbReference type="PANTHER" id="PTHR30337">
    <property type="entry name" value="COMPONENT OF ATP-DEPENDENT DSDNA EXONUCLEASE"/>
    <property type="match status" value="1"/>
</dbReference>
<name>A0A7T8EQQ1_9CAUD</name>
<reference evidence="2" key="1">
    <citation type="submission" date="2021-01" db="EMBL/GenBank/DDBJ databases">
        <authorList>
            <person name="Merabishvili M."/>
            <person name="Lood C."/>
            <person name="Wagemans J."/>
        </authorList>
    </citation>
    <scope>NUCLEOTIDE SEQUENCE</scope>
</reference>
<protein>
    <submittedName>
        <fullName evidence="2">Recombination endonuclease subunit</fullName>
    </submittedName>
</protein>
<dbReference type="Gene3D" id="3.60.21.10">
    <property type="match status" value="1"/>
</dbReference>
<dbReference type="InterPro" id="IPR004843">
    <property type="entry name" value="Calcineurin-like_PHP"/>
</dbReference>
<feature type="domain" description="Calcineurin-like phosphoesterase" evidence="1">
    <location>
        <begin position="4"/>
        <end position="194"/>
    </location>
</feature>
<gene>
    <name evidence="2" type="ORF">vBKpnMM1_gp54</name>
</gene>
<dbReference type="GO" id="GO:0004519">
    <property type="term" value="F:endonuclease activity"/>
    <property type="evidence" value="ECO:0007669"/>
    <property type="project" value="UniProtKB-KW"/>
</dbReference>
<proteinExistence type="predicted"/>
<keyword evidence="2" id="KW-0378">Hydrolase</keyword>
<sequence length="348" mass="40143">MRKYLMIGDTHAGLRQDNPWNEENLYNVFVQIVEHCKANGITEAFHAGDFFDVRKATTQTTMKFIRERIVPLLEEAGLHIYVLVGNHDCQFKDKIRPNSPREILDQYDCFTVVDEPMTVNLDTSPLQSIDLIPWICQENTQQIFDFIKKSKSQYCLGHFELSGYYFYKNSKADHGLEPDFLKKYDIVYSGHYHHANEGANVFYIGTPLTMSANDEDETRGFYELSYGEGKRELTFIANPVCHHRRITYPDQKDVDVADYKNCSVRLIVREVDNDLPKFQTKLEETVYELNIVDRVITDSEVDTDFEIKSVSGLISEYINNMQITPEEKTEVSAIMSALYAEVTSNGNS</sequence>
<organism evidence="2">
    <name type="scientific">Klebsiella phage vB_KpnM_M1</name>
    <dbReference type="NCBI Taxonomy" id="2798806"/>
    <lineage>
        <taxon>Viruses</taxon>
        <taxon>Duplodnaviria</taxon>
        <taxon>Heunggongvirae</taxon>
        <taxon>Uroviricota</taxon>
        <taxon>Caudoviricetes</taxon>
        <taxon>Pantevenvirales</taxon>
        <taxon>Straboviridae</taxon>
        <taxon>Slopekvirus</taxon>
        <taxon>Klebsiella virus PMBT1</taxon>
    </lineage>
</organism>
<keyword evidence="2" id="KW-0255">Endonuclease</keyword>
<keyword evidence="2" id="KW-0540">Nuclease</keyword>
<dbReference type="Proteomes" id="UP000596017">
    <property type="component" value="Segment"/>
</dbReference>
<dbReference type="InterPro" id="IPR029052">
    <property type="entry name" value="Metallo-depent_PP-like"/>
</dbReference>
<dbReference type="SUPFAM" id="SSF56300">
    <property type="entry name" value="Metallo-dependent phosphatases"/>
    <property type="match status" value="1"/>
</dbReference>
<evidence type="ECO:0000313" key="2">
    <source>
        <dbReference type="EMBL" id="QQO91453.1"/>
    </source>
</evidence>
<accession>A0A7T8EQQ1</accession>
<dbReference type="InterPro" id="IPR050535">
    <property type="entry name" value="DNA_Repair-Maintenance_Comp"/>
</dbReference>
<dbReference type="Pfam" id="PF00149">
    <property type="entry name" value="Metallophos"/>
    <property type="match status" value="1"/>
</dbReference>
<evidence type="ECO:0000259" key="1">
    <source>
        <dbReference type="Pfam" id="PF00149"/>
    </source>
</evidence>
<dbReference type="GO" id="GO:0016787">
    <property type="term" value="F:hydrolase activity"/>
    <property type="evidence" value="ECO:0007669"/>
    <property type="project" value="InterPro"/>
</dbReference>